<evidence type="ECO:0000256" key="4">
    <source>
        <dbReference type="ARBA" id="ARBA00022840"/>
    </source>
</evidence>
<keyword evidence="2" id="KW-0813">Transport</keyword>
<name>A0ABP3IYW1_9BACI</name>
<keyword evidence="3" id="KW-0547">Nucleotide-binding</keyword>
<dbReference type="InterPro" id="IPR046342">
    <property type="entry name" value="CBS_dom_sf"/>
</dbReference>
<dbReference type="PANTHER" id="PTHR43117:SF4">
    <property type="entry name" value="OSMOPROTECTANT IMPORT ATP-BINDING PROTEIN OSMV"/>
    <property type="match status" value="1"/>
</dbReference>
<keyword evidence="7" id="KW-1185">Reference proteome</keyword>
<dbReference type="Proteomes" id="UP001501459">
    <property type="component" value="Unassembled WGS sequence"/>
</dbReference>
<protein>
    <submittedName>
        <fullName evidence="6">ABC transporter ATP-binding protein</fullName>
    </submittedName>
</protein>
<evidence type="ECO:0000313" key="6">
    <source>
        <dbReference type="EMBL" id="GAA0433250.1"/>
    </source>
</evidence>
<dbReference type="PROSITE" id="PS00211">
    <property type="entry name" value="ABC_TRANSPORTER_1"/>
    <property type="match status" value="1"/>
</dbReference>
<accession>A0ABP3IYW1</accession>
<evidence type="ECO:0000256" key="2">
    <source>
        <dbReference type="ARBA" id="ARBA00022448"/>
    </source>
</evidence>
<evidence type="ECO:0000256" key="3">
    <source>
        <dbReference type="ARBA" id="ARBA00022741"/>
    </source>
</evidence>
<dbReference type="RefSeq" id="WP_343751260.1">
    <property type="nucleotide sequence ID" value="NZ_BAAADM010000016.1"/>
</dbReference>
<comment type="similarity">
    <text evidence="1">Belongs to the ABC transporter superfamily.</text>
</comment>
<dbReference type="Gene3D" id="3.40.50.300">
    <property type="entry name" value="P-loop containing nucleotide triphosphate hydrolases"/>
    <property type="match status" value="1"/>
</dbReference>
<evidence type="ECO:0000313" key="7">
    <source>
        <dbReference type="Proteomes" id="UP001501459"/>
    </source>
</evidence>
<evidence type="ECO:0000259" key="5">
    <source>
        <dbReference type="PROSITE" id="PS50893"/>
    </source>
</evidence>
<dbReference type="PANTHER" id="PTHR43117">
    <property type="entry name" value="OSMOPROTECTANT IMPORT ATP-BINDING PROTEIN OSMV"/>
    <property type="match status" value="1"/>
</dbReference>
<sequence length="356" mass="40237">MIEFKNVSKTFSDGTEAVRNISFKVNKGEMLTLIGPSGCGKTTTMKMINRLIEPTDGDIYIEEKKVKTFNVHELRWNIGYVLQEIALFPHLNVMENIAVVPEMKKWKASDITKRSKELLDMVGLDPDTYAKKMPDELSGGEQQRIGVIRALAADPDIILMDEPFSALDPISREQLQKDILQLQTKINKTIVFVTHDIDEALALGDRVCLMKEGGIVQIDQPQNLVTHPINDFADHFIGSRKSPWQSAVDVIADTSFEYVVRASDLNTKNRYKNGIWVVVDDSNYFQYLLKDGQIVESDVLPNDMTLNQASYIVETSPYDLVPIVRDNQLIGTLSNRNIVRFLQKHADKGDGVKHLE</sequence>
<reference evidence="7" key="1">
    <citation type="journal article" date="2019" name="Int. J. Syst. Evol. Microbiol.">
        <title>The Global Catalogue of Microorganisms (GCM) 10K type strain sequencing project: providing services to taxonomists for standard genome sequencing and annotation.</title>
        <authorList>
            <consortium name="The Broad Institute Genomics Platform"/>
            <consortium name="The Broad Institute Genome Sequencing Center for Infectious Disease"/>
            <person name="Wu L."/>
            <person name="Ma J."/>
        </authorList>
    </citation>
    <scope>NUCLEOTIDE SEQUENCE [LARGE SCALE GENOMIC DNA]</scope>
    <source>
        <strain evidence="7">JCM 12149</strain>
    </source>
</reference>
<dbReference type="InterPro" id="IPR003439">
    <property type="entry name" value="ABC_transporter-like_ATP-bd"/>
</dbReference>
<dbReference type="EMBL" id="BAAADM010000016">
    <property type="protein sequence ID" value="GAA0433250.1"/>
    <property type="molecule type" value="Genomic_DNA"/>
</dbReference>
<dbReference type="InterPro" id="IPR027417">
    <property type="entry name" value="P-loop_NTPase"/>
</dbReference>
<gene>
    <name evidence="6" type="ORF">GCM10008983_07360</name>
</gene>
<proteinExistence type="inferred from homology"/>
<comment type="caution">
    <text evidence="6">The sequence shown here is derived from an EMBL/GenBank/DDBJ whole genome shotgun (WGS) entry which is preliminary data.</text>
</comment>
<dbReference type="SMART" id="SM00382">
    <property type="entry name" value="AAA"/>
    <property type="match status" value="1"/>
</dbReference>
<organism evidence="6 7">
    <name type="scientific">Lentibacillus halophilus</name>
    <dbReference type="NCBI Taxonomy" id="295065"/>
    <lineage>
        <taxon>Bacteria</taxon>
        <taxon>Bacillati</taxon>
        <taxon>Bacillota</taxon>
        <taxon>Bacilli</taxon>
        <taxon>Bacillales</taxon>
        <taxon>Bacillaceae</taxon>
        <taxon>Lentibacillus</taxon>
    </lineage>
</organism>
<feature type="domain" description="ABC transporter" evidence="5">
    <location>
        <begin position="2"/>
        <end position="237"/>
    </location>
</feature>
<dbReference type="GO" id="GO:0005524">
    <property type="term" value="F:ATP binding"/>
    <property type="evidence" value="ECO:0007669"/>
    <property type="project" value="UniProtKB-KW"/>
</dbReference>
<dbReference type="SUPFAM" id="SSF54631">
    <property type="entry name" value="CBS-domain pair"/>
    <property type="match status" value="1"/>
</dbReference>
<keyword evidence="4 6" id="KW-0067">ATP-binding</keyword>
<dbReference type="PROSITE" id="PS50893">
    <property type="entry name" value="ABC_TRANSPORTER_2"/>
    <property type="match status" value="1"/>
</dbReference>
<dbReference type="InterPro" id="IPR017871">
    <property type="entry name" value="ABC_transporter-like_CS"/>
</dbReference>
<evidence type="ECO:0000256" key="1">
    <source>
        <dbReference type="ARBA" id="ARBA00005417"/>
    </source>
</evidence>
<dbReference type="SUPFAM" id="SSF52540">
    <property type="entry name" value="P-loop containing nucleoside triphosphate hydrolases"/>
    <property type="match status" value="1"/>
</dbReference>
<dbReference type="Pfam" id="PF00005">
    <property type="entry name" value="ABC_tran"/>
    <property type="match status" value="1"/>
</dbReference>
<dbReference type="InterPro" id="IPR003593">
    <property type="entry name" value="AAA+_ATPase"/>
</dbReference>